<dbReference type="SUPFAM" id="SSF52540">
    <property type="entry name" value="P-loop containing nucleoside triphosphate hydrolases"/>
    <property type="match status" value="2"/>
</dbReference>
<dbReference type="PANTHER" id="PTHR47642:SF7">
    <property type="entry name" value="ATP-DEPENDENT DNA HELICASE PIF1"/>
    <property type="match status" value="1"/>
</dbReference>
<dbReference type="CDD" id="cd18809">
    <property type="entry name" value="SF1_C_RecD"/>
    <property type="match status" value="1"/>
</dbReference>
<dbReference type="InterPro" id="IPR029491">
    <property type="entry name" value="Helicase_HTH"/>
</dbReference>
<gene>
    <name evidence="2" type="ORF">BWK62_03765</name>
</gene>
<dbReference type="SMART" id="SM00382">
    <property type="entry name" value="AAA"/>
    <property type="match status" value="1"/>
</dbReference>
<dbReference type="EMBL" id="MTCY01000007">
    <property type="protein sequence ID" value="OWP78892.1"/>
    <property type="molecule type" value="Genomic_DNA"/>
</dbReference>
<accession>A0A246GCR0</accession>
<proteinExistence type="predicted"/>
<protein>
    <submittedName>
        <fullName evidence="2">Helicase</fullName>
    </submittedName>
</protein>
<keyword evidence="2" id="KW-0378">Hydrolase</keyword>
<organism evidence="2 3">
    <name type="scientific">Flavobacterium columnare</name>
    <dbReference type="NCBI Taxonomy" id="996"/>
    <lineage>
        <taxon>Bacteria</taxon>
        <taxon>Pseudomonadati</taxon>
        <taxon>Bacteroidota</taxon>
        <taxon>Flavobacteriia</taxon>
        <taxon>Flavobacteriales</taxon>
        <taxon>Flavobacteriaceae</taxon>
        <taxon>Flavobacterium</taxon>
    </lineage>
</organism>
<dbReference type="Gene3D" id="2.30.30.940">
    <property type="match status" value="1"/>
</dbReference>
<dbReference type="FunFam" id="3.40.50.300:FF:001498">
    <property type="entry name" value="ATP-dependent DNA helicase"/>
    <property type="match status" value="1"/>
</dbReference>
<dbReference type="Gene3D" id="1.10.10.1390">
    <property type="entry name" value="ATP-dependent DNA helicase RecQ"/>
    <property type="match status" value="1"/>
</dbReference>
<reference evidence="2 3" key="1">
    <citation type="journal article" date="2017" name="Infect. Genet. Evol.">
        <title>Comparative genome analysis of fish pathogen Flavobacterium columnare reveals extensive sequence diversity within the species.</title>
        <authorList>
            <person name="Kayansamruaj P."/>
            <person name="Dong H.T."/>
            <person name="Hirono I."/>
            <person name="Kondo H."/>
            <person name="Senapin S."/>
            <person name="Rodkhum C."/>
        </authorList>
    </citation>
    <scope>NUCLEOTIDE SEQUENCE [LARGE SCALE GENOMIC DNA]</scope>
    <source>
        <strain evidence="2 3">1214</strain>
    </source>
</reference>
<dbReference type="GO" id="GO:0003678">
    <property type="term" value="F:DNA helicase activity"/>
    <property type="evidence" value="ECO:0007669"/>
    <property type="project" value="InterPro"/>
</dbReference>
<keyword evidence="2" id="KW-0347">Helicase</keyword>
<dbReference type="InterPro" id="IPR027417">
    <property type="entry name" value="P-loop_NTPase"/>
</dbReference>
<dbReference type="GO" id="GO:0000723">
    <property type="term" value="P:telomere maintenance"/>
    <property type="evidence" value="ECO:0007669"/>
    <property type="project" value="InterPro"/>
</dbReference>
<dbReference type="InterPro" id="IPR010285">
    <property type="entry name" value="DNA_helicase_pif1-like_DEAD"/>
</dbReference>
<dbReference type="AlphaFoldDB" id="A0A246GCR0"/>
<keyword evidence="2" id="KW-0547">Nucleotide-binding</keyword>
<comment type="caution">
    <text evidence="2">The sequence shown here is derived from an EMBL/GenBank/DDBJ whole genome shotgun (WGS) entry which is preliminary data.</text>
</comment>
<feature type="domain" description="AAA+ ATPase" evidence="1">
    <location>
        <begin position="18"/>
        <end position="279"/>
    </location>
</feature>
<name>A0A246GCR0_9FLAO</name>
<dbReference type="GO" id="GO:0006281">
    <property type="term" value="P:DNA repair"/>
    <property type="evidence" value="ECO:0007669"/>
    <property type="project" value="InterPro"/>
</dbReference>
<evidence type="ECO:0000313" key="3">
    <source>
        <dbReference type="Proteomes" id="UP000198034"/>
    </source>
</evidence>
<dbReference type="InterPro" id="IPR051055">
    <property type="entry name" value="PIF1_helicase"/>
</dbReference>
<dbReference type="PANTHER" id="PTHR47642">
    <property type="entry name" value="ATP-DEPENDENT DNA HELICASE"/>
    <property type="match status" value="1"/>
</dbReference>
<evidence type="ECO:0000313" key="2">
    <source>
        <dbReference type="EMBL" id="OWP78892.1"/>
    </source>
</evidence>
<dbReference type="Proteomes" id="UP000198034">
    <property type="component" value="Unassembled WGS sequence"/>
</dbReference>
<dbReference type="Pfam" id="PF05970">
    <property type="entry name" value="PIF1"/>
    <property type="match status" value="1"/>
</dbReference>
<keyword evidence="2" id="KW-0067">ATP-binding</keyword>
<sequence length="767" mass="87936">MENISDIACFALQFVNQTHKSIFLTGKAGTGKTTLLKEIIATSHKNTAVVAPTGIAALNAGGVTIHSLFQLPFSAFIPDYISDHLQNESIRFESKTSLGKLFKMSTSKKQVLRNLELLIVDEVSMLRPDVLDAMDFILQKVRKSDQAFGGVQILFIGDLWQLPPVIKQEEWFFLQKYYPGSYFFYAKVLQDVPPLYLELDKIYRQSDNLFIDILNNLRNNTITAADVCTLNQYVQPNFDIKKDQGTIVITTHNAKADTINKEALEALVTDSVLYNPEIVGNFPEKMYPLDSVLELKIGAQIMFIKNDNTIEKRYYNGKIGIIKSLSKEEVLVEFPEENKVIEVDLYTWENIHYEVNTNTQEVEEKVEGTFSQYPLKLAWAITVHKSQGLTFKKAVLDVASVFAPGQAYVALSRLESLNGLTLLKPIQLQGIPSDQAIINYAQHKANSTILPTTLDLETKNYLLLEIIKAFDCQNITQLWRNFSFSFKNELPNSPKLKYKAWAEKVLENLSELSGTSKKFISQLQKIGSQPTIDIPFLNERTQAGYQYFFEQYDNRYSELLLKIVEIKQLKKTKTLVDELLILEEEFLKTILGLKKMRLLLKNMQNGIPLSKKSMQSDEVLYYKINKVAQLSEQFKQITGLIDTDYTPNLNRTGKTKKKTNNETKQNTIEITLNLWKQNKSIHEIAKERKLTNQTIYNHFSKLILEDQIQLSDLLSSEKIEELNNAFKEYQNESLGSLKEQFGDQFTWDELRLYIASIKKNKDHLTMS</sequence>
<dbReference type="Gene3D" id="3.40.50.300">
    <property type="entry name" value="P-loop containing nucleotide triphosphate hydrolases"/>
    <property type="match status" value="2"/>
</dbReference>
<dbReference type="InterPro" id="IPR003593">
    <property type="entry name" value="AAA+_ATPase"/>
</dbReference>
<evidence type="ECO:0000259" key="1">
    <source>
        <dbReference type="SMART" id="SM00382"/>
    </source>
</evidence>
<dbReference type="Pfam" id="PF14493">
    <property type="entry name" value="HTH_40"/>
    <property type="match status" value="1"/>
</dbReference>